<proteinExistence type="predicted"/>
<accession>A0A2M8H5Q9</accession>
<reference evidence="1 2" key="1">
    <citation type="submission" date="2017-11" db="EMBL/GenBank/DDBJ databases">
        <title>Draft genome sequence of environmental isolate Aeromonas lusitania sp. nov. MDC 2473.</title>
        <authorList>
            <person name="Colston S.M."/>
            <person name="Navarro A."/>
            <person name="Martinez-Murcia A.J."/>
            <person name="Graf J."/>
        </authorList>
    </citation>
    <scope>NUCLEOTIDE SEQUENCE [LARGE SCALE GENOMIC DNA]</scope>
    <source>
        <strain evidence="1 2">MDC 2473</strain>
    </source>
</reference>
<comment type="caution">
    <text evidence="1">The sequence shown here is derived from an EMBL/GenBank/DDBJ whole genome shotgun (WGS) entry which is preliminary data.</text>
</comment>
<dbReference type="OrthoDB" id="9793801at2"/>
<keyword evidence="2" id="KW-1185">Reference proteome</keyword>
<dbReference type="PANTHER" id="PTHR30438">
    <property type="entry name" value="36 KDA ANTIGEN-RELATED"/>
    <property type="match status" value="1"/>
</dbReference>
<dbReference type="Proteomes" id="UP000232060">
    <property type="component" value="Unassembled WGS sequence"/>
</dbReference>
<dbReference type="Gene3D" id="2.40.30.170">
    <property type="match status" value="1"/>
</dbReference>
<sequence>MSHSPIKKKMSQGKPLLLTLLLVMLVIWLGWRFWLAYQPEPVRLQGQIEAQQYSVSSKVAGRIDEVLVKKGDVLTKGQLAFTLASPEIEAKLSQAKAGEAAAGALAQEAEKGARAQQIAAAKDQWQQAKTAALLHGKTYARIANLHREGVMPLQKRDEAWTAWQAAKYSEGMAWQQYQMTLEGAREETKVAAREQAKMAAGGVAEVEAYLADTRIVTPHAGEVAQVLLRSGELAPQGFPVVTLLDMEDAWAQFHVREDLLPRFPVGTEFDARIPGLGDQLVRFKVTHVAAMGDFATWRATDTRQGFDMKSFQVEARPLQPVDGLRVGMSVLVEL</sequence>
<dbReference type="Gene3D" id="2.40.50.100">
    <property type="match status" value="1"/>
</dbReference>
<dbReference type="RefSeq" id="WP_100861151.1">
    <property type="nucleotide sequence ID" value="NZ_PGCP01000035.1"/>
</dbReference>
<dbReference type="EMBL" id="PGCP01000035">
    <property type="protein sequence ID" value="PJC91896.1"/>
    <property type="molecule type" value="Genomic_DNA"/>
</dbReference>
<name>A0A2M8H5Q9_9GAMM</name>
<dbReference type="SUPFAM" id="SSF111369">
    <property type="entry name" value="HlyD-like secretion proteins"/>
    <property type="match status" value="1"/>
</dbReference>
<evidence type="ECO:0000313" key="1">
    <source>
        <dbReference type="EMBL" id="PJC91896.1"/>
    </source>
</evidence>
<evidence type="ECO:0000313" key="2">
    <source>
        <dbReference type="Proteomes" id="UP000232060"/>
    </source>
</evidence>
<gene>
    <name evidence="1" type="ORF">CUC44_17510</name>
</gene>
<dbReference type="AlphaFoldDB" id="A0A2M8H5Q9"/>
<protein>
    <submittedName>
        <fullName evidence="1">Uncharacterized protein</fullName>
    </submittedName>
</protein>
<organism evidence="1 2">
    <name type="scientific">Aeromonas lusitana</name>
    <dbReference type="NCBI Taxonomy" id="931529"/>
    <lineage>
        <taxon>Bacteria</taxon>
        <taxon>Pseudomonadati</taxon>
        <taxon>Pseudomonadota</taxon>
        <taxon>Gammaproteobacteria</taxon>
        <taxon>Aeromonadales</taxon>
        <taxon>Aeromonadaceae</taxon>
        <taxon>Aeromonas</taxon>
    </lineage>
</organism>
<dbReference type="PANTHER" id="PTHR30438:SF1">
    <property type="entry name" value="36 KDA ANTIGEN"/>
    <property type="match status" value="1"/>
</dbReference>